<dbReference type="InterPro" id="IPR001387">
    <property type="entry name" value="Cro/C1-type_HTH"/>
</dbReference>
<dbReference type="Pfam" id="PF01381">
    <property type="entry name" value="HTH_3"/>
    <property type="match status" value="1"/>
</dbReference>
<protein>
    <submittedName>
        <fullName evidence="2">Helix-turn-helix domain-containing protein</fullName>
    </submittedName>
</protein>
<evidence type="ECO:0000259" key="1">
    <source>
        <dbReference type="PROSITE" id="PS50943"/>
    </source>
</evidence>
<accession>A0ABR7GE09</accession>
<dbReference type="EMBL" id="JACOPG010000001">
    <property type="protein sequence ID" value="MBC5685338.1"/>
    <property type="molecule type" value="Genomic_DNA"/>
</dbReference>
<reference evidence="2 3" key="1">
    <citation type="submission" date="2020-08" db="EMBL/GenBank/DDBJ databases">
        <title>Genome public.</title>
        <authorList>
            <person name="Liu C."/>
            <person name="Sun Q."/>
        </authorList>
    </citation>
    <scope>NUCLEOTIDE SEQUENCE [LARGE SCALE GENOMIC DNA]</scope>
    <source>
        <strain evidence="2 3">NSJ-9</strain>
    </source>
</reference>
<sequence>MESIYQCLDQDIELTKEDICKTVKQMRKEMGMTQAEFGAYYGVPVRTVKAWEKGECHMPAYTLRLMLYRARMEQKFQR</sequence>
<dbReference type="Gene3D" id="1.10.260.40">
    <property type="entry name" value="lambda repressor-like DNA-binding domains"/>
    <property type="match status" value="1"/>
</dbReference>
<dbReference type="InterPro" id="IPR010982">
    <property type="entry name" value="Lambda_DNA-bd_dom_sf"/>
</dbReference>
<gene>
    <name evidence="2" type="ORF">H8R94_01690</name>
</gene>
<dbReference type="CDD" id="cd00093">
    <property type="entry name" value="HTH_XRE"/>
    <property type="match status" value="1"/>
</dbReference>
<dbReference type="PROSITE" id="PS50943">
    <property type="entry name" value="HTH_CROC1"/>
    <property type="match status" value="1"/>
</dbReference>
<name>A0ABR7GE09_9FIRM</name>
<dbReference type="RefSeq" id="WP_186853683.1">
    <property type="nucleotide sequence ID" value="NZ_JACOPG010000001.1"/>
</dbReference>
<dbReference type="SUPFAM" id="SSF47413">
    <property type="entry name" value="lambda repressor-like DNA-binding domains"/>
    <property type="match status" value="1"/>
</dbReference>
<comment type="caution">
    <text evidence="2">The sequence shown here is derived from an EMBL/GenBank/DDBJ whole genome shotgun (WGS) entry which is preliminary data.</text>
</comment>
<evidence type="ECO:0000313" key="3">
    <source>
        <dbReference type="Proteomes" id="UP000643810"/>
    </source>
</evidence>
<dbReference type="Proteomes" id="UP000643810">
    <property type="component" value="Unassembled WGS sequence"/>
</dbReference>
<proteinExistence type="predicted"/>
<feature type="domain" description="HTH cro/C1-type" evidence="1">
    <location>
        <begin position="23"/>
        <end position="55"/>
    </location>
</feature>
<evidence type="ECO:0000313" key="2">
    <source>
        <dbReference type="EMBL" id="MBC5685338.1"/>
    </source>
</evidence>
<organism evidence="2 3">
    <name type="scientific">Roseburia lenta</name>
    <dbReference type="NCBI Taxonomy" id="2763061"/>
    <lineage>
        <taxon>Bacteria</taxon>
        <taxon>Bacillati</taxon>
        <taxon>Bacillota</taxon>
        <taxon>Clostridia</taxon>
        <taxon>Lachnospirales</taxon>
        <taxon>Lachnospiraceae</taxon>
        <taxon>Roseburia</taxon>
    </lineage>
</organism>
<keyword evidence="3" id="KW-1185">Reference proteome</keyword>